<evidence type="ECO:0000313" key="2">
    <source>
        <dbReference type="EMBL" id="MFC6440408.1"/>
    </source>
</evidence>
<gene>
    <name evidence="2" type="ORF">ACFP85_09635</name>
</gene>
<keyword evidence="1" id="KW-0732">Signal</keyword>
<reference evidence="3" key="1">
    <citation type="journal article" date="2019" name="Int. J. Syst. Evol. Microbiol.">
        <title>The Global Catalogue of Microorganisms (GCM) 10K type strain sequencing project: providing services to taxonomists for standard genome sequencing and annotation.</title>
        <authorList>
            <consortium name="The Broad Institute Genomics Platform"/>
            <consortium name="The Broad Institute Genome Sequencing Center for Infectious Disease"/>
            <person name="Wu L."/>
            <person name="Ma J."/>
        </authorList>
    </citation>
    <scope>NUCLEOTIDE SEQUENCE [LARGE SCALE GENOMIC DNA]</scope>
    <source>
        <strain evidence="3">CGMCC 1.16031</strain>
    </source>
</reference>
<proteinExistence type="predicted"/>
<evidence type="ECO:0000313" key="3">
    <source>
        <dbReference type="Proteomes" id="UP001596364"/>
    </source>
</evidence>
<keyword evidence="3" id="KW-1185">Reference proteome</keyword>
<evidence type="ECO:0008006" key="4">
    <source>
        <dbReference type="Google" id="ProtNLM"/>
    </source>
</evidence>
<dbReference type="EMBL" id="JBHSUS010000001">
    <property type="protein sequence ID" value="MFC6440408.1"/>
    <property type="molecule type" value="Genomic_DNA"/>
</dbReference>
<feature type="signal peptide" evidence="1">
    <location>
        <begin position="1"/>
        <end position="18"/>
    </location>
</feature>
<organism evidence="2 3">
    <name type="scientific">Pseudobowmanella zhangzhouensis</name>
    <dbReference type="NCBI Taxonomy" id="1537679"/>
    <lineage>
        <taxon>Bacteria</taxon>
        <taxon>Pseudomonadati</taxon>
        <taxon>Pseudomonadota</taxon>
        <taxon>Gammaproteobacteria</taxon>
        <taxon>Alteromonadales</taxon>
        <taxon>Alteromonadaceae</taxon>
    </lineage>
</organism>
<sequence length="239" mass="27158">MKRILLAGVLLISAGAQANILIDGNAVSLDKQQPVYSEHYKIEQGEDGRNLRAEVEYRYPNGQVFATKSITYSDKPGMPSIDFTDLRSGVRTRATPEQDGIRVEHLRPGKSDVKVVDYPRKRPVVVDAGFDRFVKDNWQRLLDGEKLHFAFFPIDRGELVDFSLKLVSSNQQQVELKLAPDSFLVSLVVDPITLLYDSQQRLLEYRGLTNIEQGDHSKLKGKNYLASIRYMYPQNADKK</sequence>
<accession>A0ABW1XKH1</accession>
<evidence type="ECO:0000256" key="1">
    <source>
        <dbReference type="SAM" id="SignalP"/>
    </source>
</evidence>
<protein>
    <recommendedName>
        <fullName evidence="4">Outer membrane lipoprotein-sorting protein</fullName>
    </recommendedName>
</protein>
<feature type="chain" id="PRO_5047068699" description="Outer membrane lipoprotein-sorting protein" evidence="1">
    <location>
        <begin position="19"/>
        <end position="239"/>
    </location>
</feature>
<comment type="caution">
    <text evidence="2">The sequence shown here is derived from an EMBL/GenBank/DDBJ whole genome shotgun (WGS) entry which is preliminary data.</text>
</comment>
<dbReference type="Proteomes" id="UP001596364">
    <property type="component" value="Unassembled WGS sequence"/>
</dbReference>
<name>A0ABW1XKH1_9ALTE</name>
<dbReference type="RefSeq" id="WP_131258208.1">
    <property type="nucleotide sequence ID" value="NZ_JBHSUS010000001.1"/>
</dbReference>